<dbReference type="PRINTS" id="PR00080">
    <property type="entry name" value="SDRFAMILY"/>
</dbReference>
<dbReference type="Proteomes" id="UP001501126">
    <property type="component" value="Unassembled WGS sequence"/>
</dbReference>
<evidence type="ECO:0000313" key="5">
    <source>
        <dbReference type="Proteomes" id="UP001501126"/>
    </source>
</evidence>
<dbReference type="RefSeq" id="WP_343788860.1">
    <property type="nucleotide sequence ID" value="NZ_BAAAFH010000022.1"/>
</dbReference>
<protein>
    <submittedName>
        <fullName evidence="4">SDR family oxidoreductase</fullName>
    </submittedName>
</protein>
<sequence>MSKTILITGASSGFGKGTAIGLAKKGHRVIAAVHVEPLKTILLEEAKKENVELEVIVLDVTKASDRQYAAERYDVDVLMSNAGVMETGPVAEIPIENVRRNYEVNVFAPLQLVQAFLPKMVKKGKGKVVFTSSMGGLITVPFAAIYTSTKHALEGIAEGLKEELTGTGVEICTVNPGVFGTGFNDRGAETLLKWWNPEVSLSKPEIIQAFTDPTALEQQLDPQVMIDAMIRVAEEENSLFRNVIPEAIIPWIKATQEQAWKARTNDMLTVNPDSH</sequence>
<evidence type="ECO:0000256" key="2">
    <source>
        <dbReference type="ARBA" id="ARBA00023002"/>
    </source>
</evidence>
<gene>
    <name evidence="4" type="ORF">GCM10009118_27180</name>
</gene>
<comment type="similarity">
    <text evidence="1 3">Belongs to the short-chain dehydrogenases/reductases (SDR) family.</text>
</comment>
<name>A0ABN1MSK1_9FLAO</name>
<evidence type="ECO:0000256" key="3">
    <source>
        <dbReference type="RuleBase" id="RU000363"/>
    </source>
</evidence>
<accession>A0ABN1MSK1</accession>
<dbReference type="InterPro" id="IPR036291">
    <property type="entry name" value="NAD(P)-bd_dom_sf"/>
</dbReference>
<evidence type="ECO:0000313" key="4">
    <source>
        <dbReference type="EMBL" id="GAA0876308.1"/>
    </source>
</evidence>
<keyword evidence="5" id="KW-1185">Reference proteome</keyword>
<dbReference type="PANTHER" id="PTHR42901">
    <property type="entry name" value="ALCOHOL DEHYDROGENASE"/>
    <property type="match status" value="1"/>
</dbReference>
<dbReference type="NCBIfam" id="NF006776">
    <property type="entry name" value="PRK09291.1"/>
    <property type="match status" value="1"/>
</dbReference>
<organism evidence="4 5">
    <name type="scientific">Wandonia haliotis</name>
    <dbReference type="NCBI Taxonomy" id="574963"/>
    <lineage>
        <taxon>Bacteria</taxon>
        <taxon>Pseudomonadati</taxon>
        <taxon>Bacteroidota</taxon>
        <taxon>Flavobacteriia</taxon>
        <taxon>Flavobacteriales</taxon>
        <taxon>Crocinitomicaceae</taxon>
        <taxon>Wandonia</taxon>
    </lineage>
</organism>
<dbReference type="InterPro" id="IPR002347">
    <property type="entry name" value="SDR_fam"/>
</dbReference>
<reference evidence="4 5" key="1">
    <citation type="journal article" date="2019" name="Int. J. Syst. Evol. Microbiol.">
        <title>The Global Catalogue of Microorganisms (GCM) 10K type strain sequencing project: providing services to taxonomists for standard genome sequencing and annotation.</title>
        <authorList>
            <consortium name="The Broad Institute Genomics Platform"/>
            <consortium name="The Broad Institute Genome Sequencing Center for Infectious Disease"/>
            <person name="Wu L."/>
            <person name="Ma J."/>
        </authorList>
    </citation>
    <scope>NUCLEOTIDE SEQUENCE [LARGE SCALE GENOMIC DNA]</scope>
    <source>
        <strain evidence="4 5">JCM 16083</strain>
    </source>
</reference>
<evidence type="ECO:0000256" key="1">
    <source>
        <dbReference type="ARBA" id="ARBA00006484"/>
    </source>
</evidence>
<proteinExistence type="inferred from homology"/>
<dbReference type="SUPFAM" id="SSF51735">
    <property type="entry name" value="NAD(P)-binding Rossmann-fold domains"/>
    <property type="match status" value="1"/>
</dbReference>
<dbReference type="Pfam" id="PF00106">
    <property type="entry name" value="adh_short"/>
    <property type="match status" value="1"/>
</dbReference>
<comment type="caution">
    <text evidence="4">The sequence shown here is derived from an EMBL/GenBank/DDBJ whole genome shotgun (WGS) entry which is preliminary data.</text>
</comment>
<dbReference type="EMBL" id="BAAAFH010000022">
    <property type="protein sequence ID" value="GAA0876308.1"/>
    <property type="molecule type" value="Genomic_DNA"/>
</dbReference>
<keyword evidence="2" id="KW-0560">Oxidoreductase</keyword>
<dbReference type="PRINTS" id="PR00081">
    <property type="entry name" value="GDHRDH"/>
</dbReference>
<dbReference type="Gene3D" id="3.40.50.720">
    <property type="entry name" value="NAD(P)-binding Rossmann-like Domain"/>
    <property type="match status" value="1"/>
</dbReference>
<dbReference type="PANTHER" id="PTHR42901:SF1">
    <property type="entry name" value="ALCOHOL DEHYDROGENASE"/>
    <property type="match status" value="1"/>
</dbReference>